<name>X1LYW5_9ZZZZ</name>
<comment type="caution">
    <text evidence="1">The sequence shown here is derived from an EMBL/GenBank/DDBJ whole genome shotgun (WGS) entry which is preliminary data.</text>
</comment>
<dbReference type="AlphaFoldDB" id="X1LYW5"/>
<evidence type="ECO:0008006" key="2">
    <source>
        <dbReference type="Google" id="ProtNLM"/>
    </source>
</evidence>
<proteinExistence type="predicted"/>
<organism evidence="1">
    <name type="scientific">marine sediment metagenome</name>
    <dbReference type="NCBI Taxonomy" id="412755"/>
    <lineage>
        <taxon>unclassified sequences</taxon>
        <taxon>metagenomes</taxon>
        <taxon>ecological metagenomes</taxon>
    </lineage>
</organism>
<gene>
    <name evidence="1" type="ORF">S06H3_10803</name>
</gene>
<reference evidence="1" key="1">
    <citation type="journal article" date="2014" name="Front. Microbiol.">
        <title>High frequency of phylogenetically diverse reductive dehalogenase-homologous genes in deep subseafloor sedimentary metagenomes.</title>
        <authorList>
            <person name="Kawai M."/>
            <person name="Futagami T."/>
            <person name="Toyoda A."/>
            <person name="Takaki Y."/>
            <person name="Nishi S."/>
            <person name="Hori S."/>
            <person name="Arai W."/>
            <person name="Tsubouchi T."/>
            <person name="Morono Y."/>
            <person name="Uchiyama I."/>
            <person name="Ito T."/>
            <person name="Fujiyama A."/>
            <person name="Inagaki F."/>
            <person name="Takami H."/>
        </authorList>
    </citation>
    <scope>NUCLEOTIDE SEQUENCE</scope>
    <source>
        <strain evidence="1">Expedition CK06-06</strain>
    </source>
</reference>
<dbReference type="EMBL" id="BARV01005089">
    <property type="protein sequence ID" value="GAI10981.1"/>
    <property type="molecule type" value="Genomic_DNA"/>
</dbReference>
<accession>X1LYW5</accession>
<sequence length="107" mass="12401">MPAIYVHLSGRDVDATLLEHHGIKCEEKIREDTVLKPVKCPRCKLSNPAGAKFCSQCSMVLDVLEAREIDTKLKHSDEIQELYNRFMMEHAQELFKQFSEQPEIKKK</sequence>
<protein>
    <recommendedName>
        <fullName evidence="2">DZANK-type domain-containing protein</fullName>
    </recommendedName>
</protein>
<evidence type="ECO:0000313" key="1">
    <source>
        <dbReference type="EMBL" id="GAI10981.1"/>
    </source>
</evidence>